<feature type="signal peptide" evidence="5">
    <location>
        <begin position="1"/>
        <end position="23"/>
    </location>
</feature>
<dbReference type="PIRSF" id="PIRSF000137">
    <property type="entry name" value="Alcohol_oxidase"/>
    <property type="match status" value="1"/>
</dbReference>
<evidence type="ECO:0000313" key="9">
    <source>
        <dbReference type="Proteomes" id="UP000076837"/>
    </source>
</evidence>
<dbReference type="Pfam" id="PF05199">
    <property type="entry name" value="GMC_oxred_C"/>
    <property type="match status" value="1"/>
</dbReference>
<feature type="domain" description="Glucose-methanol-choline oxidoreductase N-terminal" evidence="6">
    <location>
        <begin position="119"/>
        <end position="142"/>
    </location>
</feature>
<dbReference type="Gene3D" id="3.30.560.10">
    <property type="entry name" value="Glucose Oxidase, domain 3"/>
    <property type="match status" value="1"/>
</dbReference>
<organism evidence="8 9">
    <name type="scientific">Didymella rabiei</name>
    <name type="common">Chickpea ascochyta blight fungus</name>
    <name type="synonym">Mycosphaerella rabiei</name>
    <dbReference type="NCBI Taxonomy" id="5454"/>
    <lineage>
        <taxon>Eukaryota</taxon>
        <taxon>Fungi</taxon>
        <taxon>Dikarya</taxon>
        <taxon>Ascomycota</taxon>
        <taxon>Pezizomycotina</taxon>
        <taxon>Dothideomycetes</taxon>
        <taxon>Pleosporomycetidae</taxon>
        <taxon>Pleosporales</taxon>
        <taxon>Pleosporineae</taxon>
        <taxon>Didymellaceae</taxon>
        <taxon>Ascochyta</taxon>
    </lineage>
</organism>
<dbReference type="GO" id="GO:0016614">
    <property type="term" value="F:oxidoreductase activity, acting on CH-OH group of donors"/>
    <property type="evidence" value="ECO:0007669"/>
    <property type="project" value="InterPro"/>
</dbReference>
<sequence>MLSMAKCSLLSWTVALSASTALAHPLFNGHLVSRADELLSEYDYVIVGGGASGLTVANRLSEQSTTTVLVIEAGQLDQNEDFVTIPGLAGGAIGTKYDWNITYAASEYLGGRNVSIAQGKIVGGSTKLNRMVFDRGSKSDYDTWETLGNKGWNWNSLLPYFKKNEIFTPPTEKIQKEYSITVDKNAHGYKGLMHSTYSPFFWPTTKNLVEATKSLNIPITKDQAGGNAIGGYFCPHNMDPTEYERSSAEEAYYDSATKRQNLHLITGQQATRVLTSGGNGTLKAHGVEVGIAQATHCSETDETQFAASADASLQTINAKREVILAAGTLHTPQLLQLSGIGDSALLSKINVPTVLDLPAVGQNLHDHVFLAVVNTINTTVAINSELTSNATFAAEARAQYDAKKGGPLASPTGDFLLFLPLSTYSNASASIHTLATTSKASVSLPPNTPSEVAAGYEAQYASLNAKLTAKDAAYMEVIFQDGLAVLALQHPYSRGSVKASSSSIFDAPIADAGFLRNPIDTALLREGVRFVRKLVSQPAIAELNPFEVVPGANVTSDADIDQFVRGGASTVWHPAGTCKMGKREEGGVVDGNLKVYGINGLRIVDASVIPMLPATHTMTTVYAIAEKAADIIKASVKAKDRG</sequence>
<reference evidence="8 9" key="1">
    <citation type="journal article" date="2016" name="Sci. Rep.">
        <title>Draft genome sequencing and secretome analysis of fungal phytopathogen Ascochyta rabiei provides insight into the necrotrophic effector repertoire.</title>
        <authorList>
            <person name="Verma S."/>
            <person name="Gazara R.K."/>
            <person name="Nizam S."/>
            <person name="Parween S."/>
            <person name="Chattopadhyay D."/>
            <person name="Verma P.K."/>
        </authorList>
    </citation>
    <scope>NUCLEOTIDE SEQUENCE [LARGE SCALE GENOMIC DNA]</scope>
    <source>
        <strain evidence="8 9">ArDII</strain>
    </source>
</reference>
<feature type="binding site" evidence="3">
    <location>
        <begin position="129"/>
        <end position="132"/>
    </location>
    <ligand>
        <name>FAD</name>
        <dbReference type="ChEBI" id="CHEBI:57692"/>
    </ligand>
</feature>
<keyword evidence="9" id="KW-1185">Reference proteome</keyword>
<evidence type="ECO:0000313" key="8">
    <source>
        <dbReference type="EMBL" id="KZM26086.1"/>
    </source>
</evidence>
<dbReference type="Proteomes" id="UP000076837">
    <property type="component" value="Unassembled WGS sequence"/>
</dbReference>
<evidence type="ECO:0000256" key="3">
    <source>
        <dbReference type="PIRSR" id="PIRSR000137-2"/>
    </source>
</evidence>
<dbReference type="GO" id="GO:0044550">
    <property type="term" value="P:secondary metabolite biosynthetic process"/>
    <property type="evidence" value="ECO:0007669"/>
    <property type="project" value="TreeGrafter"/>
</dbReference>
<protein>
    <submittedName>
        <fullName evidence="8">Choline dehydrogenase</fullName>
    </submittedName>
</protein>
<keyword evidence="5" id="KW-0732">Signal</keyword>
<evidence type="ECO:0000256" key="4">
    <source>
        <dbReference type="RuleBase" id="RU003968"/>
    </source>
</evidence>
<dbReference type="InterPro" id="IPR007867">
    <property type="entry name" value="GMC_OxRtase_C"/>
</dbReference>
<feature type="chain" id="PRO_5007843418" evidence="5">
    <location>
        <begin position="24"/>
        <end position="642"/>
    </location>
</feature>
<dbReference type="GO" id="GO:0050660">
    <property type="term" value="F:flavin adenine dinucleotide binding"/>
    <property type="evidence" value="ECO:0007669"/>
    <property type="project" value="InterPro"/>
</dbReference>
<dbReference type="PROSITE" id="PS00624">
    <property type="entry name" value="GMC_OXRED_2"/>
    <property type="match status" value="1"/>
</dbReference>
<dbReference type="SUPFAM" id="SSF54373">
    <property type="entry name" value="FAD-linked reductases, C-terminal domain"/>
    <property type="match status" value="1"/>
</dbReference>
<evidence type="ECO:0000256" key="1">
    <source>
        <dbReference type="ARBA" id="ARBA00010790"/>
    </source>
</evidence>
<dbReference type="InterPro" id="IPR000172">
    <property type="entry name" value="GMC_OxRdtase_N"/>
</dbReference>
<dbReference type="Gene3D" id="3.50.50.60">
    <property type="entry name" value="FAD/NAD(P)-binding domain"/>
    <property type="match status" value="1"/>
</dbReference>
<evidence type="ECO:0000256" key="5">
    <source>
        <dbReference type="SAM" id="SignalP"/>
    </source>
</evidence>
<accession>A0A163J1X9</accession>
<feature type="binding site" evidence="3">
    <location>
        <begin position="572"/>
        <end position="573"/>
    </location>
    <ligand>
        <name>FAD</name>
        <dbReference type="ChEBI" id="CHEBI:57692"/>
    </ligand>
</feature>
<keyword evidence="4" id="KW-0285">Flavoprotein</keyword>
<dbReference type="PANTHER" id="PTHR11552:SF115">
    <property type="entry name" value="DEHYDROGENASE XPTC-RELATED"/>
    <property type="match status" value="1"/>
</dbReference>
<dbReference type="EMBL" id="JYNV01000115">
    <property type="protein sequence ID" value="KZM26086.1"/>
    <property type="molecule type" value="Genomic_DNA"/>
</dbReference>
<evidence type="ECO:0000259" key="7">
    <source>
        <dbReference type="PROSITE" id="PS00624"/>
    </source>
</evidence>
<comment type="cofactor">
    <cofactor evidence="3">
        <name>FAD</name>
        <dbReference type="ChEBI" id="CHEBI:57692"/>
    </cofactor>
</comment>
<comment type="similarity">
    <text evidence="1 4">Belongs to the GMC oxidoreductase family.</text>
</comment>
<evidence type="ECO:0000256" key="2">
    <source>
        <dbReference type="PIRSR" id="PIRSR000137-1"/>
    </source>
</evidence>
<proteinExistence type="inferred from homology"/>
<dbReference type="InterPro" id="IPR036188">
    <property type="entry name" value="FAD/NAD-bd_sf"/>
</dbReference>
<evidence type="ECO:0000259" key="6">
    <source>
        <dbReference type="PROSITE" id="PS00623"/>
    </source>
</evidence>
<gene>
    <name evidence="8" type="ORF">ST47_g2770</name>
</gene>
<comment type="caution">
    <text evidence="8">The sequence shown here is derived from an EMBL/GenBank/DDBJ whole genome shotgun (WGS) entry which is preliminary data.</text>
</comment>
<dbReference type="PROSITE" id="PS00623">
    <property type="entry name" value="GMC_OXRED_1"/>
    <property type="match status" value="1"/>
</dbReference>
<dbReference type="AlphaFoldDB" id="A0A163J1X9"/>
<keyword evidence="3 4" id="KW-0274">FAD</keyword>
<dbReference type="STRING" id="5454.A0A163J1X9"/>
<dbReference type="Pfam" id="PF00732">
    <property type="entry name" value="GMC_oxred_N"/>
    <property type="match status" value="1"/>
</dbReference>
<name>A0A163J1X9_DIDRA</name>
<dbReference type="PANTHER" id="PTHR11552">
    <property type="entry name" value="GLUCOSE-METHANOL-CHOLINE GMC OXIDOREDUCTASE"/>
    <property type="match status" value="1"/>
</dbReference>
<dbReference type="SUPFAM" id="SSF51905">
    <property type="entry name" value="FAD/NAD(P)-binding domain"/>
    <property type="match status" value="1"/>
</dbReference>
<dbReference type="InterPro" id="IPR012132">
    <property type="entry name" value="GMC_OxRdtase"/>
</dbReference>
<feature type="active site" description="Proton acceptor" evidence="2">
    <location>
        <position position="616"/>
    </location>
</feature>
<feature type="active site" description="Proton donor" evidence="2">
    <location>
        <position position="573"/>
    </location>
</feature>
<feature type="domain" description="Glucose-methanol-choline oxidoreductase N-terminal" evidence="7">
    <location>
        <begin position="327"/>
        <end position="341"/>
    </location>
</feature>